<organism evidence="5 6">
    <name type="scientific">Tetrabaena socialis</name>
    <dbReference type="NCBI Taxonomy" id="47790"/>
    <lineage>
        <taxon>Eukaryota</taxon>
        <taxon>Viridiplantae</taxon>
        <taxon>Chlorophyta</taxon>
        <taxon>core chlorophytes</taxon>
        <taxon>Chlorophyceae</taxon>
        <taxon>CS clade</taxon>
        <taxon>Chlamydomonadales</taxon>
        <taxon>Tetrabaenaceae</taxon>
        <taxon>Tetrabaena</taxon>
    </lineage>
</organism>
<sequence length="242" mass="26052">MAKMQAYCNSTGCRHAQLVNFFTEGALPPQAGDLVSGVVQSVGPLGVYVLLGSGPRGLLLIDHISQERVRLAKRLGGMFKEGDKVTALVTRLARMQHPGSGSVELSTKKLERTPGDMLRNPQLVYDTAEETAERIRAATPKAGDLVAGVVTAIRSYGAFLDLGSGHDGLLHKGQISQEPIGDARAVLKMGDTVKALVLDSRGGLTFDLSTQELEPTPGDMLRNPQLVYDRAEAMAVQYRQRQ</sequence>
<proteinExistence type="inferred from homology"/>
<dbReference type="PANTHER" id="PTHR10724">
    <property type="entry name" value="30S RIBOSOMAL PROTEIN S1"/>
    <property type="match status" value="1"/>
</dbReference>
<evidence type="ECO:0000313" key="5">
    <source>
        <dbReference type="EMBL" id="PNH04632.1"/>
    </source>
</evidence>
<feature type="domain" description="S1 motif" evidence="4">
    <location>
        <begin position="32"/>
        <end position="108"/>
    </location>
</feature>
<dbReference type="InterPro" id="IPR050437">
    <property type="entry name" value="Ribos_protein_bS1-like"/>
</dbReference>
<dbReference type="SUPFAM" id="SSF50249">
    <property type="entry name" value="Nucleic acid-binding proteins"/>
    <property type="match status" value="2"/>
</dbReference>
<dbReference type="AlphaFoldDB" id="A0A2J7ZWK0"/>
<dbReference type="OrthoDB" id="1693536at2759"/>
<comment type="similarity">
    <text evidence="1">Belongs to the bacterial ribosomal protein bS1 family.</text>
</comment>
<dbReference type="EMBL" id="PGGS01000372">
    <property type="protein sequence ID" value="PNH04632.1"/>
    <property type="molecule type" value="Genomic_DNA"/>
</dbReference>
<dbReference type="PROSITE" id="PS50126">
    <property type="entry name" value="S1"/>
    <property type="match status" value="2"/>
</dbReference>
<keyword evidence="3" id="KW-0687">Ribonucleoprotein</keyword>
<evidence type="ECO:0000256" key="3">
    <source>
        <dbReference type="ARBA" id="ARBA00023274"/>
    </source>
</evidence>
<evidence type="ECO:0000313" key="6">
    <source>
        <dbReference type="Proteomes" id="UP000236333"/>
    </source>
</evidence>
<dbReference type="InterPro" id="IPR003029">
    <property type="entry name" value="S1_domain"/>
</dbReference>
<dbReference type="Gene3D" id="2.40.50.140">
    <property type="entry name" value="Nucleic acid-binding proteins"/>
    <property type="match status" value="2"/>
</dbReference>
<evidence type="ECO:0000259" key="4">
    <source>
        <dbReference type="PROSITE" id="PS50126"/>
    </source>
</evidence>
<keyword evidence="6" id="KW-1185">Reference proteome</keyword>
<feature type="domain" description="S1 motif" evidence="4">
    <location>
        <begin position="143"/>
        <end position="211"/>
    </location>
</feature>
<name>A0A2J7ZWK0_9CHLO</name>
<evidence type="ECO:0000256" key="1">
    <source>
        <dbReference type="ARBA" id="ARBA00006767"/>
    </source>
</evidence>
<dbReference type="Pfam" id="PF00575">
    <property type="entry name" value="S1"/>
    <property type="match status" value="2"/>
</dbReference>
<accession>A0A2J7ZWK0</accession>
<dbReference type="GO" id="GO:0003735">
    <property type="term" value="F:structural constituent of ribosome"/>
    <property type="evidence" value="ECO:0007669"/>
    <property type="project" value="TreeGrafter"/>
</dbReference>
<dbReference type="GO" id="GO:1990904">
    <property type="term" value="C:ribonucleoprotein complex"/>
    <property type="evidence" value="ECO:0007669"/>
    <property type="project" value="UniProtKB-KW"/>
</dbReference>
<reference evidence="5 6" key="1">
    <citation type="journal article" date="2017" name="Mol. Biol. Evol.">
        <title>The 4-celled Tetrabaena socialis nuclear genome reveals the essential components for genetic control of cell number at the origin of multicellularity in the volvocine lineage.</title>
        <authorList>
            <person name="Featherston J."/>
            <person name="Arakaki Y."/>
            <person name="Hanschen E.R."/>
            <person name="Ferris P.J."/>
            <person name="Michod R.E."/>
            <person name="Olson B.J.S.C."/>
            <person name="Nozaki H."/>
            <person name="Durand P.M."/>
        </authorList>
    </citation>
    <scope>NUCLEOTIDE SEQUENCE [LARGE SCALE GENOMIC DNA]</scope>
    <source>
        <strain evidence="5 6">NIES-571</strain>
    </source>
</reference>
<dbReference type="GO" id="GO:0006412">
    <property type="term" value="P:translation"/>
    <property type="evidence" value="ECO:0007669"/>
    <property type="project" value="TreeGrafter"/>
</dbReference>
<dbReference type="PANTHER" id="PTHR10724:SF7">
    <property type="entry name" value="SMALL RIBOSOMAL SUBUNIT PROTEIN BS1C"/>
    <property type="match status" value="1"/>
</dbReference>
<evidence type="ECO:0000256" key="2">
    <source>
        <dbReference type="ARBA" id="ARBA00022980"/>
    </source>
</evidence>
<comment type="caution">
    <text evidence="5">The sequence shown here is derived from an EMBL/GenBank/DDBJ whole genome shotgun (WGS) entry which is preliminary data.</text>
</comment>
<dbReference type="Proteomes" id="UP000236333">
    <property type="component" value="Unassembled WGS sequence"/>
</dbReference>
<dbReference type="GO" id="GO:0005840">
    <property type="term" value="C:ribosome"/>
    <property type="evidence" value="ECO:0007669"/>
    <property type="project" value="UniProtKB-KW"/>
</dbReference>
<gene>
    <name evidence="5" type="ORF">TSOC_009182</name>
</gene>
<dbReference type="InterPro" id="IPR012340">
    <property type="entry name" value="NA-bd_OB-fold"/>
</dbReference>
<keyword evidence="2 5" id="KW-0689">Ribosomal protein</keyword>
<dbReference type="SMART" id="SM00316">
    <property type="entry name" value="S1"/>
    <property type="match status" value="2"/>
</dbReference>
<dbReference type="GO" id="GO:0003729">
    <property type="term" value="F:mRNA binding"/>
    <property type="evidence" value="ECO:0007669"/>
    <property type="project" value="TreeGrafter"/>
</dbReference>
<protein>
    <submittedName>
        <fullName evidence="5">30S ribosomal protein S1, chloroplastic</fullName>
    </submittedName>
</protein>